<comment type="caution">
    <text evidence="3">The sequence shown here is derived from an EMBL/GenBank/DDBJ whole genome shotgun (WGS) entry which is preliminary data.</text>
</comment>
<evidence type="ECO:0000313" key="4">
    <source>
        <dbReference type="Proteomes" id="UP000246410"/>
    </source>
</evidence>
<evidence type="ECO:0000313" key="3">
    <source>
        <dbReference type="EMBL" id="PWV74260.1"/>
    </source>
</evidence>
<feature type="transmembrane region" description="Helical" evidence="2">
    <location>
        <begin position="25"/>
        <end position="46"/>
    </location>
</feature>
<dbReference type="Proteomes" id="UP000246410">
    <property type="component" value="Unassembled WGS sequence"/>
</dbReference>
<evidence type="ECO:0008006" key="5">
    <source>
        <dbReference type="Google" id="ProtNLM"/>
    </source>
</evidence>
<organism evidence="3 4">
    <name type="scientific">Nocardia neocaledoniensis</name>
    <dbReference type="NCBI Taxonomy" id="236511"/>
    <lineage>
        <taxon>Bacteria</taxon>
        <taxon>Bacillati</taxon>
        <taxon>Actinomycetota</taxon>
        <taxon>Actinomycetes</taxon>
        <taxon>Mycobacteriales</taxon>
        <taxon>Nocardiaceae</taxon>
        <taxon>Nocardia</taxon>
    </lineage>
</organism>
<keyword evidence="2" id="KW-1133">Transmembrane helix</keyword>
<keyword evidence="2" id="KW-0472">Membrane</keyword>
<reference evidence="3 4" key="1">
    <citation type="submission" date="2018-05" db="EMBL/GenBank/DDBJ databases">
        <title>Genomic Encyclopedia of Type Strains, Phase IV (KMG-IV): sequencing the most valuable type-strain genomes for metagenomic binning, comparative biology and taxonomic classification.</title>
        <authorList>
            <person name="Goeker M."/>
        </authorList>
    </citation>
    <scope>NUCLEOTIDE SEQUENCE [LARGE SCALE GENOMIC DNA]</scope>
    <source>
        <strain evidence="3 4">DSM 44717</strain>
    </source>
</reference>
<feature type="transmembrane region" description="Helical" evidence="2">
    <location>
        <begin position="52"/>
        <end position="75"/>
    </location>
</feature>
<evidence type="ECO:0000256" key="1">
    <source>
        <dbReference type="SAM" id="MobiDB-lite"/>
    </source>
</evidence>
<dbReference type="EMBL" id="QGTL01000006">
    <property type="protein sequence ID" value="PWV74260.1"/>
    <property type="molecule type" value="Genomic_DNA"/>
</dbReference>
<keyword evidence="4" id="KW-1185">Reference proteome</keyword>
<protein>
    <recommendedName>
        <fullName evidence="5">UsfY protein</fullName>
    </recommendedName>
</protein>
<name>A0A317NGT5_9NOCA</name>
<evidence type="ECO:0000256" key="2">
    <source>
        <dbReference type="SAM" id="Phobius"/>
    </source>
</evidence>
<proteinExistence type="predicted"/>
<keyword evidence="2" id="KW-0812">Transmembrane</keyword>
<feature type="region of interest" description="Disordered" evidence="1">
    <location>
        <begin position="86"/>
        <end position="119"/>
    </location>
</feature>
<gene>
    <name evidence="3" type="ORF">DFR69_10671</name>
</gene>
<dbReference type="RefSeq" id="WP_110038731.1">
    <property type="nucleotide sequence ID" value="NZ_QGTL01000006.1"/>
</dbReference>
<sequence length="119" mass="12387">MSGSTTPADRPSWHAQAGDLLADDYNVPGIIACGIGVVGLACTLVAAGTGHLGWAVVAGIATAVFLLGGIGALLFEHRREQRIELSYGRSGHAPGHRGAQRYSARDIAMPQPRQRGLDS</sequence>
<dbReference type="AlphaFoldDB" id="A0A317NGT5"/>
<accession>A0A317NGT5</accession>